<dbReference type="EMBL" id="BART01016447">
    <property type="protein sequence ID" value="GAG81828.1"/>
    <property type="molecule type" value="Genomic_DNA"/>
</dbReference>
<comment type="caution">
    <text evidence="2">The sequence shown here is derived from an EMBL/GenBank/DDBJ whole genome shotgun (WGS) entry which is preliminary data.</text>
</comment>
<feature type="non-terminal residue" evidence="2">
    <location>
        <position position="287"/>
    </location>
</feature>
<proteinExistence type="predicted"/>
<dbReference type="AlphaFoldDB" id="X1BCG9"/>
<evidence type="ECO:0000313" key="2">
    <source>
        <dbReference type="EMBL" id="GAG81828.1"/>
    </source>
</evidence>
<evidence type="ECO:0008006" key="3">
    <source>
        <dbReference type="Google" id="ProtNLM"/>
    </source>
</evidence>
<protein>
    <recommendedName>
        <fullName evidence="3">Adhesin domain-containing protein</fullName>
    </recommendedName>
</protein>
<gene>
    <name evidence="2" type="ORF">S01H4_31628</name>
</gene>
<keyword evidence="1" id="KW-0812">Transmembrane</keyword>
<reference evidence="2" key="1">
    <citation type="journal article" date="2014" name="Front. Microbiol.">
        <title>High frequency of phylogenetically diverse reductive dehalogenase-homologous genes in deep subseafloor sedimentary metagenomes.</title>
        <authorList>
            <person name="Kawai M."/>
            <person name="Futagami T."/>
            <person name="Toyoda A."/>
            <person name="Takaki Y."/>
            <person name="Nishi S."/>
            <person name="Hori S."/>
            <person name="Arai W."/>
            <person name="Tsubouchi T."/>
            <person name="Morono Y."/>
            <person name="Uchiyama I."/>
            <person name="Ito T."/>
            <person name="Fujiyama A."/>
            <person name="Inagaki F."/>
            <person name="Takami H."/>
        </authorList>
    </citation>
    <scope>NUCLEOTIDE SEQUENCE</scope>
    <source>
        <strain evidence="2">Expedition CK06-06</strain>
    </source>
</reference>
<name>X1BCG9_9ZZZZ</name>
<evidence type="ECO:0000256" key="1">
    <source>
        <dbReference type="SAM" id="Phobius"/>
    </source>
</evidence>
<keyword evidence="1" id="KW-0472">Membrane</keyword>
<keyword evidence="1" id="KW-1133">Transmembrane helix</keyword>
<accession>X1BCG9</accession>
<organism evidence="2">
    <name type="scientific">marine sediment metagenome</name>
    <dbReference type="NCBI Taxonomy" id="412755"/>
    <lineage>
        <taxon>unclassified sequences</taxon>
        <taxon>metagenomes</taxon>
        <taxon>ecological metagenomes</taxon>
    </lineage>
</organism>
<feature type="transmembrane region" description="Helical" evidence="1">
    <location>
        <begin position="7"/>
        <end position="28"/>
    </location>
</feature>
<sequence length="287" mass="31183">MRNYNKALIIGAVLLVGGGLGFISFGFVTAGGFENSFNFTYEPSSPESIEDLTFNVDIGKLLFKYNTSPTTSYAKIDVNIAIAGLYTEGKTYQDFFNPETEWWDNTTATFNLRSLPDVWYDPSHWFKSYNVSVAVTLRTDVVYDLTALVSAGSIEMQVSDGVILNGTSLTSSAGSIEFNTLGNNEFLGKVSLESSAGSIDSSTSKTNFTRGFRALTSAGSVSLIYSNCLMGDNLIGSTSAGSVTFKSYNMTYTKDIILNLESSAGSINAELYQNITMVFDLTSFIRI</sequence>